<organism evidence="1 2">
    <name type="scientific">Enhygromyxa salina</name>
    <dbReference type="NCBI Taxonomy" id="215803"/>
    <lineage>
        <taxon>Bacteria</taxon>
        <taxon>Pseudomonadati</taxon>
        <taxon>Myxococcota</taxon>
        <taxon>Polyangia</taxon>
        <taxon>Nannocystales</taxon>
        <taxon>Nannocystaceae</taxon>
        <taxon>Enhygromyxa</taxon>
    </lineage>
</organism>
<comment type="caution">
    <text evidence="1">The sequence shown here is derived from an EMBL/GenBank/DDBJ whole genome shotgun (WGS) entry which is preliminary data.</text>
</comment>
<evidence type="ECO:0000313" key="2">
    <source>
        <dbReference type="Proteomes" id="UP000031599"/>
    </source>
</evidence>
<sequence length="53" mass="5719">MRTAVFLLVGVTQLASCSLECGGCGDLDPVESGEYIINKNNNSTEWLSDRSPQ</sequence>
<accession>A0A0C2CK83</accession>
<name>A0A0C2CK83_9BACT</name>
<dbReference type="AlphaFoldDB" id="A0A0C2CK83"/>
<proteinExistence type="predicted"/>
<reference evidence="1 2" key="1">
    <citation type="submission" date="2014-12" db="EMBL/GenBank/DDBJ databases">
        <title>Genome assembly of Enhygromyxa salina DSM 15201.</title>
        <authorList>
            <person name="Sharma G."/>
            <person name="Subramanian S."/>
        </authorList>
    </citation>
    <scope>NUCLEOTIDE SEQUENCE [LARGE SCALE GENOMIC DNA]</scope>
    <source>
        <strain evidence="1 2">DSM 15201</strain>
    </source>
</reference>
<protein>
    <submittedName>
        <fullName evidence="1">Uncharacterized protein</fullName>
    </submittedName>
</protein>
<gene>
    <name evidence="1" type="ORF">DB30_03020</name>
</gene>
<dbReference type="EMBL" id="JMCC02000211">
    <property type="protein sequence ID" value="KIG11641.1"/>
    <property type="molecule type" value="Genomic_DNA"/>
</dbReference>
<dbReference type="Proteomes" id="UP000031599">
    <property type="component" value="Unassembled WGS sequence"/>
</dbReference>
<evidence type="ECO:0000313" key="1">
    <source>
        <dbReference type="EMBL" id="KIG11641.1"/>
    </source>
</evidence>